<organism evidence="2 3">
    <name type="scientific">Suttonella indologenes</name>
    <dbReference type="NCBI Taxonomy" id="13276"/>
    <lineage>
        <taxon>Bacteria</taxon>
        <taxon>Pseudomonadati</taxon>
        <taxon>Pseudomonadota</taxon>
        <taxon>Gammaproteobacteria</taxon>
        <taxon>Cardiobacteriales</taxon>
        <taxon>Cardiobacteriaceae</taxon>
        <taxon>Suttonella</taxon>
    </lineage>
</organism>
<protein>
    <submittedName>
        <fullName evidence="2">Uncharacterized protein</fullName>
    </submittedName>
</protein>
<evidence type="ECO:0000256" key="1">
    <source>
        <dbReference type="SAM" id="Phobius"/>
    </source>
</evidence>
<sequence length="108" mass="12359">MVIMKKLLVIDMCCYRLSVIIVLMMTLTSCGRCGLMPVVSCSKYIGSDLEMFSHKGKSEMEKRRDFESCISQSICPDEIKNGNLLDDTGHFAQYVNERQKLIIEKQKI</sequence>
<dbReference type="PROSITE" id="PS51257">
    <property type="entry name" value="PROKAR_LIPOPROTEIN"/>
    <property type="match status" value="1"/>
</dbReference>
<keyword evidence="1" id="KW-1133">Transmembrane helix</keyword>
<keyword evidence="1" id="KW-0472">Membrane</keyword>
<accession>A0A380MKJ3</accession>
<dbReference type="AlphaFoldDB" id="A0A380MKJ3"/>
<proteinExistence type="predicted"/>
<evidence type="ECO:0000313" key="2">
    <source>
        <dbReference type="EMBL" id="SUO92452.1"/>
    </source>
</evidence>
<evidence type="ECO:0000313" key="3">
    <source>
        <dbReference type="Proteomes" id="UP000254575"/>
    </source>
</evidence>
<keyword evidence="1" id="KW-0812">Transmembrane</keyword>
<gene>
    <name evidence="2" type="ORF">NCTC10717_00557</name>
</gene>
<dbReference type="Proteomes" id="UP000254575">
    <property type="component" value="Unassembled WGS sequence"/>
</dbReference>
<dbReference type="EMBL" id="UHIA01000003">
    <property type="protein sequence ID" value="SUO92452.1"/>
    <property type="molecule type" value="Genomic_DNA"/>
</dbReference>
<reference evidence="2 3" key="1">
    <citation type="submission" date="2018-06" db="EMBL/GenBank/DDBJ databases">
        <authorList>
            <consortium name="Pathogen Informatics"/>
            <person name="Doyle S."/>
        </authorList>
    </citation>
    <scope>NUCLEOTIDE SEQUENCE [LARGE SCALE GENOMIC DNA]</scope>
    <source>
        <strain evidence="2 3">NCTC10717</strain>
    </source>
</reference>
<keyword evidence="3" id="KW-1185">Reference proteome</keyword>
<name>A0A380MKJ3_9GAMM</name>
<feature type="transmembrane region" description="Helical" evidence="1">
    <location>
        <begin position="7"/>
        <end position="27"/>
    </location>
</feature>